<dbReference type="RefSeq" id="WP_169042720.1">
    <property type="nucleotide sequence ID" value="NZ_JAFLVT010000010.1"/>
</dbReference>
<evidence type="ECO:0000313" key="2">
    <source>
        <dbReference type="EMBL" id="MBO0449653.1"/>
    </source>
</evidence>
<dbReference type="Gene3D" id="1.10.260.40">
    <property type="entry name" value="lambda repressor-like DNA-binding domains"/>
    <property type="match status" value="1"/>
</dbReference>
<gene>
    <name evidence="2" type="ORF">JZO76_08890</name>
</gene>
<comment type="caution">
    <text evidence="2">The sequence shown here is derived from an EMBL/GenBank/DDBJ whole genome shotgun (WGS) entry which is preliminary data.</text>
</comment>
<accession>A0ABS3H879</accession>
<dbReference type="Proteomes" id="UP000664256">
    <property type="component" value="Unassembled WGS sequence"/>
</dbReference>
<dbReference type="CDD" id="cd00093">
    <property type="entry name" value="HTH_XRE"/>
    <property type="match status" value="1"/>
</dbReference>
<name>A0ABS3H879_9ENTE</name>
<dbReference type="PROSITE" id="PS50943">
    <property type="entry name" value="HTH_CROC1"/>
    <property type="match status" value="1"/>
</dbReference>
<keyword evidence="3" id="KW-1185">Reference proteome</keyword>
<reference evidence="2 3" key="1">
    <citation type="submission" date="2021-03" db="EMBL/GenBank/DDBJ databases">
        <title>Enterococcal diversity collection.</title>
        <authorList>
            <person name="Gilmore M.S."/>
            <person name="Schwartzman J."/>
            <person name="Van Tyne D."/>
            <person name="Martin M."/>
            <person name="Earl A.M."/>
            <person name="Manson A.L."/>
            <person name="Straub T."/>
            <person name="Salamzade R."/>
            <person name="Saavedra J."/>
            <person name="Lebreton F."/>
            <person name="Prichula J."/>
            <person name="Schaufler K."/>
            <person name="Gaca A."/>
            <person name="Sgardioli B."/>
            <person name="Wagenaar J."/>
            <person name="Strong T."/>
        </authorList>
    </citation>
    <scope>NUCLEOTIDE SEQUENCE [LARGE SCALE GENOMIC DNA]</scope>
    <source>
        <strain evidence="2 3">MJM12</strain>
    </source>
</reference>
<protein>
    <submittedName>
        <fullName evidence="2">Helix-turn-helix transcriptional regulator</fullName>
    </submittedName>
</protein>
<sequence length="115" mass="13297">MEKILEQINVLVQEKKLTQDYLAKKMGISRSYVAMLLKGDRVLNKDLIFKFAEVLGVSVEELLNSSAIKDGDFIIRTRGEFNSRLARNKMSKVKVQIDDYIRLKGIYENERIASR</sequence>
<feature type="domain" description="HTH cro/C1-type" evidence="1">
    <location>
        <begin position="8"/>
        <end position="62"/>
    </location>
</feature>
<evidence type="ECO:0000313" key="3">
    <source>
        <dbReference type="Proteomes" id="UP000664256"/>
    </source>
</evidence>
<dbReference type="SUPFAM" id="SSF47413">
    <property type="entry name" value="lambda repressor-like DNA-binding domains"/>
    <property type="match status" value="1"/>
</dbReference>
<organism evidence="2 3">
    <name type="scientific">Candidatus Enterococcus myersii</name>
    <dbReference type="NCBI Taxonomy" id="2815322"/>
    <lineage>
        <taxon>Bacteria</taxon>
        <taxon>Bacillati</taxon>
        <taxon>Bacillota</taxon>
        <taxon>Bacilli</taxon>
        <taxon>Lactobacillales</taxon>
        <taxon>Enterococcaceae</taxon>
        <taxon>Enterococcus</taxon>
    </lineage>
</organism>
<evidence type="ECO:0000259" key="1">
    <source>
        <dbReference type="PROSITE" id="PS50943"/>
    </source>
</evidence>
<dbReference type="EMBL" id="JAFLVT010000010">
    <property type="protein sequence ID" value="MBO0449653.1"/>
    <property type="molecule type" value="Genomic_DNA"/>
</dbReference>
<proteinExistence type="predicted"/>
<dbReference type="Pfam" id="PF01381">
    <property type="entry name" value="HTH_3"/>
    <property type="match status" value="1"/>
</dbReference>
<dbReference type="InterPro" id="IPR010982">
    <property type="entry name" value="Lambda_DNA-bd_dom_sf"/>
</dbReference>
<dbReference type="InterPro" id="IPR001387">
    <property type="entry name" value="Cro/C1-type_HTH"/>
</dbReference>
<dbReference type="SMART" id="SM00530">
    <property type="entry name" value="HTH_XRE"/>
    <property type="match status" value="1"/>
</dbReference>